<dbReference type="PROSITE" id="PS51158">
    <property type="entry name" value="ALPHA_KINASE"/>
    <property type="match status" value="1"/>
</dbReference>
<protein>
    <recommendedName>
        <fullName evidence="4">Alpha-type protein kinase domain-containing protein</fullName>
    </recommendedName>
</protein>
<evidence type="ECO:0000256" key="1">
    <source>
        <dbReference type="ARBA" id="ARBA00022527"/>
    </source>
</evidence>
<dbReference type="OrthoDB" id="301415at2759"/>
<dbReference type="InterPro" id="IPR004166">
    <property type="entry name" value="a-kinase_dom"/>
</dbReference>
<keyword evidence="1" id="KW-0723">Serine/threonine-protein kinase</keyword>
<dbReference type="EMBL" id="KN831962">
    <property type="protein sequence ID" value="KIO06670.1"/>
    <property type="molecule type" value="Genomic_DNA"/>
</dbReference>
<dbReference type="GO" id="GO:0004674">
    <property type="term" value="F:protein serine/threonine kinase activity"/>
    <property type="evidence" value="ECO:0007669"/>
    <property type="project" value="UniProtKB-KW"/>
</dbReference>
<sequence length="187" mass="20537">MTYNFIDNAIASATSPPPFDIPCLHFMEAGLALAHSQISKGPVKPKFSGMLCGIYLLEEKIEGGNGAFTKYIHNMDYEPMMSAGMNGYDIVEFLVFTQHIQYCKTGGLSIISDYQGSRMLLTDPQILTDLLVFSVGSGADVFSKGNLESTVTLFEKHHECNWFCKWPGFGLKQFGSLVTSGHESSAL</sequence>
<dbReference type="Gene3D" id="3.20.200.10">
    <property type="entry name" value="MHCK/EF2 kinase"/>
    <property type="match status" value="1"/>
</dbReference>
<dbReference type="Proteomes" id="UP000054217">
    <property type="component" value="Unassembled WGS sequence"/>
</dbReference>
<gene>
    <name evidence="5" type="ORF">M404DRAFT_998795</name>
</gene>
<evidence type="ECO:0000313" key="6">
    <source>
        <dbReference type="Proteomes" id="UP000054217"/>
    </source>
</evidence>
<accession>A0A0C3P0P0</accession>
<dbReference type="GO" id="GO:0005524">
    <property type="term" value="F:ATP binding"/>
    <property type="evidence" value="ECO:0007669"/>
    <property type="project" value="InterPro"/>
</dbReference>
<feature type="domain" description="Alpha-type protein kinase" evidence="4">
    <location>
        <begin position="1"/>
        <end position="174"/>
    </location>
</feature>
<keyword evidence="6" id="KW-1185">Reference proteome</keyword>
<evidence type="ECO:0000256" key="2">
    <source>
        <dbReference type="ARBA" id="ARBA00022679"/>
    </source>
</evidence>
<organism evidence="5 6">
    <name type="scientific">Pisolithus tinctorius Marx 270</name>
    <dbReference type="NCBI Taxonomy" id="870435"/>
    <lineage>
        <taxon>Eukaryota</taxon>
        <taxon>Fungi</taxon>
        <taxon>Dikarya</taxon>
        <taxon>Basidiomycota</taxon>
        <taxon>Agaricomycotina</taxon>
        <taxon>Agaricomycetes</taxon>
        <taxon>Agaricomycetidae</taxon>
        <taxon>Boletales</taxon>
        <taxon>Sclerodermatineae</taxon>
        <taxon>Pisolithaceae</taxon>
        <taxon>Pisolithus</taxon>
    </lineage>
</organism>
<evidence type="ECO:0000313" key="5">
    <source>
        <dbReference type="EMBL" id="KIO06670.1"/>
    </source>
</evidence>
<evidence type="ECO:0000256" key="3">
    <source>
        <dbReference type="ARBA" id="ARBA00022777"/>
    </source>
</evidence>
<dbReference type="InParanoid" id="A0A0C3P0P0"/>
<keyword evidence="2" id="KW-0808">Transferase</keyword>
<proteinExistence type="predicted"/>
<name>A0A0C3P0P0_PISTI</name>
<dbReference type="InterPro" id="IPR011009">
    <property type="entry name" value="Kinase-like_dom_sf"/>
</dbReference>
<evidence type="ECO:0000259" key="4">
    <source>
        <dbReference type="PROSITE" id="PS51158"/>
    </source>
</evidence>
<dbReference type="HOGENOM" id="CLU_073913_1_0_1"/>
<dbReference type="SUPFAM" id="SSF56112">
    <property type="entry name" value="Protein kinase-like (PK-like)"/>
    <property type="match status" value="1"/>
</dbReference>
<keyword evidence="3" id="KW-0418">Kinase</keyword>
<reference evidence="5 6" key="1">
    <citation type="submission" date="2014-04" db="EMBL/GenBank/DDBJ databases">
        <authorList>
            <consortium name="DOE Joint Genome Institute"/>
            <person name="Kuo A."/>
            <person name="Kohler A."/>
            <person name="Costa M.D."/>
            <person name="Nagy L.G."/>
            <person name="Floudas D."/>
            <person name="Copeland A."/>
            <person name="Barry K.W."/>
            <person name="Cichocki N."/>
            <person name="Veneault-Fourrey C."/>
            <person name="LaButti K."/>
            <person name="Lindquist E.A."/>
            <person name="Lipzen A."/>
            <person name="Lundell T."/>
            <person name="Morin E."/>
            <person name="Murat C."/>
            <person name="Sun H."/>
            <person name="Tunlid A."/>
            <person name="Henrissat B."/>
            <person name="Grigoriev I.V."/>
            <person name="Hibbett D.S."/>
            <person name="Martin F."/>
            <person name="Nordberg H.P."/>
            <person name="Cantor M.N."/>
            <person name="Hua S.X."/>
        </authorList>
    </citation>
    <scope>NUCLEOTIDE SEQUENCE [LARGE SCALE GENOMIC DNA]</scope>
    <source>
        <strain evidence="5 6">Marx 270</strain>
    </source>
</reference>
<dbReference type="AlphaFoldDB" id="A0A0C3P0P0"/>
<reference evidence="6" key="2">
    <citation type="submission" date="2015-01" db="EMBL/GenBank/DDBJ databases">
        <title>Evolutionary Origins and Diversification of the Mycorrhizal Mutualists.</title>
        <authorList>
            <consortium name="DOE Joint Genome Institute"/>
            <consortium name="Mycorrhizal Genomics Consortium"/>
            <person name="Kohler A."/>
            <person name="Kuo A."/>
            <person name="Nagy L.G."/>
            <person name="Floudas D."/>
            <person name="Copeland A."/>
            <person name="Barry K.W."/>
            <person name="Cichocki N."/>
            <person name="Veneault-Fourrey C."/>
            <person name="LaButti K."/>
            <person name="Lindquist E.A."/>
            <person name="Lipzen A."/>
            <person name="Lundell T."/>
            <person name="Morin E."/>
            <person name="Murat C."/>
            <person name="Riley R."/>
            <person name="Ohm R."/>
            <person name="Sun H."/>
            <person name="Tunlid A."/>
            <person name="Henrissat B."/>
            <person name="Grigoriev I.V."/>
            <person name="Hibbett D.S."/>
            <person name="Martin F."/>
        </authorList>
    </citation>
    <scope>NUCLEOTIDE SEQUENCE [LARGE SCALE GENOMIC DNA]</scope>
    <source>
        <strain evidence="6">Marx 270</strain>
    </source>
</reference>
<dbReference type="Pfam" id="PF02816">
    <property type="entry name" value="Alpha_kinase"/>
    <property type="match status" value="1"/>
</dbReference>